<organism evidence="3 4">
    <name type="scientific">Rhinolophus ferrumequinum</name>
    <name type="common">Greater horseshoe bat</name>
    <dbReference type="NCBI Taxonomy" id="59479"/>
    <lineage>
        <taxon>Eukaryota</taxon>
        <taxon>Metazoa</taxon>
        <taxon>Chordata</taxon>
        <taxon>Craniata</taxon>
        <taxon>Vertebrata</taxon>
        <taxon>Euteleostomi</taxon>
        <taxon>Mammalia</taxon>
        <taxon>Eutheria</taxon>
        <taxon>Laurasiatheria</taxon>
        <taxon>Chiroptera</taxon>
        <taxon>Yinpterochiroptera</taxon>
        <taxon>Rhinolophoidea</taxon>
        <taxon>Rhinolophidae</taxon>
        <taxon>Rhinolophinae</taxon>
        <taxon>Rhinolophus</taxon>
    </lineage>
</organism>
<reference evidence="3" key="4">
    <citation type="submission" date="2025-08" db="UniProtKB">
        <authorList>
            <consortium name="Ensembl"/>
        </authorList>
    </citation>
    <scope>IDENTIFICATION</scope>
</reference>
<reference evidence="3" key="5">
    <citation type="submission" date="2025-09" db="UniProtKB">
        <authorList>
            <consortium name="Ensembl"/>
        </authorList>
    </citation>
    <scope>IDENTIFICATION</scope>
</reference>
<sequence>MLFLLLGSLLPAAEASGKNCLHCWPELPALIDYDLQILWGIPGPPSELSQSLHSLFLEPQVFREPWYLGQDHLEKEAAKLFNHIDLAIKTFRDDKPLLLEEVRVQKQLFLDRLNEISEELKEKACNSSCDPRSTLEVINCANCRAHFLTCKEPTLCPAGTQRSVVWAVSLGIALPLAVIAGGRYYIFWRKKKEDEKAEEVLEKTLAQL</sequence>
<keyword evidence="1" id="KW-0812">Transmembrane</keyword>
<keyword evidence="4" id="KW-1185">Reference proteome</keyword>
<dbReference type="InParanoid" id="A0A671EHR5"/>
<name>A0A671EHR5_RHIFE</name>
<feature type="transmembrane region" description="Helical" evidence="1">
    <location>
        <begin position="164"/>
        <end position="186"/>
    </location>
</feature>
<reference evidence="3 4" key="2">
    <citation type="journal article" date="2018" name="Annu Rev Anim Biosci">
        <title>Bat Biology, Genomes, and the Bat1K Project: To Generate Chromosome-Level Genomes for All Living Bat Species.</title>
        <authorList>
            <person name="Teeling E.C."/>
            <person name="Vernes S.C."/>
            <person name="Davalos L.M."/>
            <person name="Ray D.A."/>
            <person name="Gilbert M.T.P."/>
            <person name="Myers E."/>
        </authorList>
    </citation>
    <scope>NUCLEOTIDE SEQUENCE</scope>
</reference>
<feature type="chain" id="PRO_5025388111" evidence="2">
    <location>
        <begin position="16"/>
        <end position="208"/>
    </location>
</feature>
<keyword evidence="1" id="KW-0472">Membrane</keyword>
<reference evidence="4" key="3">
    <citation type="submission" date="2018-12" db="EMBL/GenBank/DDBJ databases">
        <title>G10K-VGP greater horseshoe bat female genome, primary haplotype.</title>
        <authorList>
            <person name="Teeling E."/>
            <person name="Myers G."/>
            <person name="Vernes S."/>
            <person name="Pippel M."/>
            <person name="Winkler S."/>
            <person name="Fedrigo O."/>
            <person name="Rhie A."/>
            <person name="Koren S."/>
            <person name="Phillippy A."/>
            <person name="Lewin H."/>
            <person name="Damas J."/>
            <person name="Howe K."/>
            <person name="Mountcastle J."/>
            <person name="Jarvis E.D."/>
        </authorList>
    </citation>
    <scope>NUCLEOTIDE SEQUENCE [LARGE SCALE GENOMIC DNA]</scope>
</reference>
<evidence type="ECO:0000256" key="2">
    <source>
        <dbReference type="SAM" id="SignalP"/>
    </source>
</evidence>
<evidence type="ECO:0000313" key="4">
    <source>
        <dbReference type="Proteomes" id="UP000472240"/>
    </source>
</evidence>
<evidence type="ECO:0000313" key="3">
    <source>
        <dbReference type="Ensembl" id="ENSRFEP00010012849.1"/>
    </source>
</evidence>
<keyword evidence="2" id="KW-0732">Signal</keyword>
<evidence type="ECO:0000256" key="1">
    <source>
        <dbReference type="SAM" id="Phobius"/>
    </source>
</evidence>
<protein>
    <submittedName>
        <fullName evidence="3">Testis expressed 51</fullName>
    </submittedName>
</protein>
<keyword evidence="1" id="KW-1133">Transmembrane helix</keyword>
<dbReference type="Proteomes" id="UP000472240">
    <property type="component" value="Chromosome 8"/>
</dbReference>
<accession>A0A671EHR5</accession>
<dbReference type="OMA" id="ACNESCD"/>
<reference evidence="3 4" key="1">
    <citation type="journal article" date="2015" name="Annu Rev Anim Biosci">
        <title>The Genome 10K Project: a way forward.</title>
        <authorList>
            <person name="Koepfli K.P."/>
            <person name="Paten B."/>
            <person name="O'Brien S.J."/>
            <person name="Koepfli K.P."/>
            <person name="Paten B."/>
            <person name="Antunes A."/>
            <person name="Belov K."/>
            <person name="Bustamante C."/>
            <person name="Castoe T.A."/>
            <person name="Clawson H."/>
            <person name="Crawford A.J."/>
            <person name="Diekhans M."/>
            <person name="Distel D."/>
            <person name="Durbin R."/>
            <person name="Earl D."/>
            <person name="Fujita M.K."/>
            <person name="Gamble T."/>
            <person name="Georges A."/>
            <person name="Gemmell N."/>
            <person name="Gilbert M.T."/>
            <person name="Graves J.M."/>
            <person name="Green R.E."/>
            <person name="Hickey G."/>
            <person name="Jarvis E.D."/>
            <person name="Johnson W."/>
            <person name="Komissarov A."/>
            <person name="Korf I."/>
            <person name="Kuhn R."/>
            <person name="Larkin D.M."/>
            <person name="Lewin H."/>
            <person name="Lopez J.V."/>
            <person name="Ma J."/>
            <person name="Marques-Bonet T."/>
            <person name="Miller W."/>
            <person name="Murphy R."/>
            <person name="Pevzner P."/>
            <person name="Shapiro B."/>
            <person name="Steiner C."/>
            <person name="Tamazian G."/>
            <person name="Venkatesh B."/>
            <person name="Wang J."/>
            <person name="Wayne R."/>
            <person name="Wiley E."/>
            <person name="Yang H."/>
            <person name="Zhang G."/>
            <person name="Haussler D."/>
            <person name="Ryder O."/>
            <person name="O'Brien S.J."/>
        </authorList>
    </citation>
    <scope>NUCLEOTIDE SEQUENCE</scope>
</reference>
<feature type="signal peptide" evidence="2">
    <location>
        <begin position="1"/>
        <end position="15"/>
    </location>
</feature>
<dbReference type="Ensembl" id="ENSRFET00010014059.1">
    <property type="protein sequence ID" value="ENSRFEP00010012849.1"/>
    <property type="gene ID" value="ENSRFEG00010008615.1"/>
</dbReference>
<dbReference type="AlphaFoldDB" id="A0A671EHR5"/>
<dbReference type="GeneTree" id="ENSGT01040000240615"/>
<proteinExistence type="predicted"/>